<evidence type="ECO:0000313" key="2">
    <source>
        <dbReference type="Proteomes" id="UP001057402"/>
    </source>
</evidence>
<reference evidence="2" key="1">
    <citation type="journal article" date="2023" name="Front. Plant Sci.">
        <title>Chromosomal-level genome assembly of Melastoma candidum provides insights into trichome evolution.</title>
        <authorList>
            <person name="Zhong Y."/>
            <person name="Wu W."/>
            <person name="Sun C."/>
            <person name="Zou P."/>
            <person name="Liu Y."/>
            <person name="Dai S."/>
            <person name="Zhou R."/>
        </authorList>
    </citation>
    <scope>NUCLEOTIDE SEQUENCE [LARGE SCALE GENOMIC DNA]</scope>
</reference>
<keyword evidence="2" id="KW-1185">Reference proteome</keyword>
<proteinExistence type="predicted"/>
<gene>
    <name evidence="1" type="ORF">MLD38_005484</name>
</gene>
<accession>A0ACB9RJX4</accession>
<comment type="caution">
    <text evidence="1">The sequence shown here is derived from an EMBL/GenBank/DDBJ whole genome shotgun (WGS) entry which is preliminary data.</text>
</comment>
<name>A0ACB9RJX4_9MYRT</name>
<dbReference type="EMBL" id="CM042882">
    <property type="protein sequence ID" value="KAI4379149.1"/>
    <property type="molecule type" value="Genomic_DNA"/>
</dbReference>
<protein>
    <submittedName>
        <fullName evidence="1">Uncharacterized protein</fullName>
    </submittedName>
</protein>
<evidence type="ECO:0000313" key="1">
    <source>
        <dbReference type="EMBL" id="KAI4379149.1"/>
    </source>
</evidence>
<organism evidence="1 2">
    <name type="scientific">Melastoma candidum</name>
    <dbReference type="NCBI Taxonomy" id="119954"/>
    <lineage>
        <taxon>Eukaryota</taxon>
        <taxon>Viridiplantae</taxon>
        <taxon>Streptophyta</taxon>
        <taxon>Embryophyta</taxon>
        <taxon>Tracheophyta</taxon>
        <taxon>Spermatophyta</taxon>
        <taxon>Magnoliopsida</taxon>
        <taxon>eudicotyledons</taxon>
        <taxon>Gunneridae</taxon>
        <taxon>Pentapetalae</taxon>
        <taxon>rosids</taxon>
        <taxon>malvids</taxon>
        <taxon>Myrtales</taxon>
        <taxon>Melastomataceae</taxon>
        <taxon>Melastomatoideae</taxon>
        <taxon>Melastomateae</taxon>
        <taxon>Melastoma</taxon>
    </lineage>
</organism>
<sequence length="102" mass="11548">MCGGLRRRPPGHLTNSILILILLIVQMQEFCDCRGFRLLKGQSGALPEDDPLHTRRKELLRKYFANVRSRPYPPPPRTSSPDNLGFGESKRTVPSCPDPLHN</sequence>
<dbReference type="Proteomes" id="UP001057402">
    <property type="component" value="Chromosome 3"/>
</dbReference>